<feature type="compositionally biased region" description="Polar residues" evidence="1">
    <location>
        <begin position="202"/>
        <end position="211"/>
    </location>
</feature>
<accession>A0AAD5Y1G8</accession>
<feature type="region of interest" description="Disordered" evidence="1">
    <location>
        <begin position="185"/>
        <end position="250"/>
    </location>
</feature>
<dbReference type="FunFam" id="2.30.29.30:FF:000286">
    <property type="entry name" value="PH-protein kinase domain containing protein"/>
    <property type="match status" value="1"/>
</dbReference>
<evidence type="ECO:0000259" key="2">
    <source>
        <dbReference type="PROSITE" id="PS50003"/>
    </source>
</evidence>
<evidence type="ECO:0000313" key="4">
    <source>
        <dbReference type="Proteomes" id="UP001211065"/>
    </source>
</evidence>
<sequence>MSQSNSASGSRDSLRVRINAPFSNKEILQSISPLHSEKNLKSGYLKKKGNSRKSWKKRWFVLRPTKLCYYNDEKEYELLTIINLNEIHTIAMVNYNSHREFVFALVSPNRTFYMQAETKESLVDWVATIKAVKKDGFDMANGTVSMDPKNLKRLISIQLSEMEATDDTSQISNPSTIESQLTVLSNTPSNSNLNNNRRGSHPLSQSSINRVSSPESSSADSDSSEHLVDDEEDEEEEEEEERLPNVGVMTHRGDLLVSSNSLNLERELTDNGVFYEDKILLQGYMKKRSKNFKNWKTFWFVLRNKTIYMYKNEKEYILLKIIKLNFASSQNLTNDKKLNKKLIIDIINCNSKPEDSNKKQRDLSSDNKTTNNHHCFKIVFLKKEMLFSCETEKMRDDWVTKLKEILEESKTIGSNSMGSRFNSNGNLINNTGRSGSHHYIVDRSDEGWIEVT</sequence>
<dbReference type="EMBL" id="JADGJW010000174">
    <property type="protein sequence ID" value="KAJ3222476.1"/>
    <property type="molecule type" value="Genomic_DNA"/>
</dbReference>
<dbReference type="SUPFAM" id="SSF50729">
    <property type="entry name" value="PH domain-like"/>
    <property type="match status" value="2"/>
</dbReference>
<gene>
    <name evidence="3" type="ORF">HK099_002282</name>
</gene>
<keyword evidence="4" id="KW-1185">Reference proteome</keyword>
<feature type="compositionally biased region" description="Low complexity" evidence="1">
    <location>
        <begin position="185"/>
        <end position="196"/>
    </location>
</feature>
<dbReference type="InterPro" id="IPR051707">
    <property type="entry name" value="PI-Interact_SigTrans_Reg"/>
</dbReference>
<proteinExistence type="predicted"/>
<dbReference type="InterPro" id="IPR001849">
    <property type="entry name" value="PH_domain"/>
</dbReference>
<evidence type="ECO:0000313" key="3">
    <source>
        <dbReference type="EMBL" id="KAJ3222476.1"/>
    </source>
</evidence>
<dbReference type="PROSITE" id="PS50003">
    <property type="entry name" value="PH_DOMAIN"/>
    <property type="match status" value="2"/>
</dbReference>
<feature type="domain" description="PH" evidence="2">
    <location>
        <begin position="278"/>
        <end position="407"/>
    </location>
</feature>
<reference evidence="3" key="1">
    <citation type="submission" date="2020-05" db="EMBL/GenBank/DDBJ databases">
        <title>Phylogenomic resolution of chytrid fungi.</title>
        <authorList>
            <person name="Stajich J.E."/>
            <person name="Amses K."/>
            <person name="Simmons R."/>
            <person name="Seto K."/>
            <person name="Myers J."/>
            <person name="Bonds A."/>
            <person name="Quandt C.A."/>
            <person name="Barry K."/>
            <person name="Liu P."/>
            <person name="Grigoriev I."/>
            <person name="Longcore J.E."/>
            <person name="James T.Y."/>
        </authorList>
    </citation>
    <scope>NUCLEOTIDE SEQUENCE</scope>
    <source>
        <strain evidence="3">JEL0476</strain>
    </source>
</reference>
<protein>
    <recommendedName>
        <fullName evidence="2">PH domain-containing protein</fullName>
    </recommendedName>
</protein>
<dbReference type="AlphaFoldDB" id="A0AAD5Y1G8"/>
<organism evidence="3 4">
    <name type="scientific">Clydaea vesicula</name>
    <dbReference type="NCBI Taxonomy" id="447962"/>
    <lineage>
        <taxon>Eukaryota</taxon>
        <taxon>Fungi</taxon>
        <taxon>Fungi incertae sedis</taxon>
        <taxon>Chytridiomycota</taxon>
        <taxon>Chytridiomycota incertae sedis</taxon>
        <taxon>Chytridiomycetes</taxon>
        <taxon>Lobulomycetales</taxon>
        <taxon>Lobulomycetaceae</taxon>
        <taxon>Clydaea</taxon>
    </lineage>
</organism>
<feature type="compositionally biased region" description="Acidic residues" evidence="1">
    <location>
        <begin position="228"/>
        <end position="241"/>
    </location>
</feature>
<name>A0AAD5Y1G8_9FUNG</name>
<feature type="compositionally biased region" description="Low complexity" evidence="1">
    <location>
        <begin position="212"/>
        <end position="221"/>
    </location>
</feature>
<dbReference type="Pfam" id="PF00169">
    <property type="entry name" value="PH"/>
    <property type="match status" value="2"/>
</dbReference>
<dbReference type="Gene3D" id="2.30.29.30">
    <property type="entry name" value="Pleckstrin-homology domain (PH domain)/Phosphotyrosine-binding domain (PTB)"/>
    <property type="match status" value="2"/>
</dbReference>
<feature type="domain" description="PH" evidence="2">
    <location>
        <begin position="38"/>
        <end position="134"/>
    </location>
</feature>
<dbReference type="PANTHER" id="PTHR14336">
    <property type="entry name" value="TANDEM PH DOMAIN CONTAINING PROTEIN"/>
    <property type="match status" value="1"/>
</dbReference>
<dbReference type="SMART" id="SM00233">
    <property type="entry name" value="PH"/>
    <property type="match status" value="2"/>
</dbReference>
<dbReference type="Proteomes" id="UP001211065">
    <property type="component" value="Unassembled WGS sequence"/>
</dbReference>
<dbReference type="InterPro" id="IPR011993">
    <property type="entry name" value="PH-like_dom_sf"/>
</dbReference>
<evidence type="ECO:0000256" key="1">
    <source>
        <dbReference type="SAM" id="MobiDB-lite"/>
    </source>
</evidence>
<dbReference type="PANTHER" id="PTHR14336:SF8">
    <property type="entry name" value="PROTEIN OPY1"/>
    <property type="match status" value="1"/>
</dbReference>
<comment type="caution">
    <text evidence="3">The sequence shown here is derived from an EMBL/GenBank/DDBJ whole genome shotgun (WGS) entry which is preliminary data.</text>
</comment>